<protein>
    <submittedName>
        <fullName evidence="2">Protein N-acetyltransferase, RimJ/RimL family</fullName>
    </submittedName>
</protein>
<evidence type="ECO:0000313" key="3">
    <source>
        <dbReference type="Proteomes" id="UP000184310"/>
    </source>
</evidence>
<keyword evidence="2" id="KW-0808">Transferase</keyword>
<dbReference type="EMBL" id="FQZB01000015">
    <property type="protein sequence ID" value="SHK24852.1"/>
    <property type="molecule type" value="Genomic_DNA"/>
</dbReference>
<dbReference type="PANTHER" id="PTHR43792:SF13">
    <property type="entry name" value="ACETYLTRANSFERASE"/>
    <property type="match status" value="1"/>
</dbReference>
<dbReference type="PROSITE" id="PS51186">
    <property type="entry name" value="GNAT"/>
    <property type="match status" value="1"/>
</dbReference>
<dbReference type="SUPFAM" id="SSF55729">
    <property type="entry name" value="Acyl-CoA N-acyltransferases (Nat)"/>
    <property type="match status" value="1"/>
</dbReference>
<dbReference type="Proteomes" id="UP000184310">
    <property type="component" value="Unassembled WGS sequence"/>
</dbReference>
<dbReference type="InterPro" id="IPR016181">
    <property type="entry name" value="Acyl_CoA_acyltransferase"/>
</dbReference>
<proteinExistence type="predicted"/>
<evidence type="ECO:0000259" key="1">
    <source>
        <dbReference type="PROSITE" id="PS51186"/>
    </source>
</evidence>
<dbReference type="RefSeq" id="WP_072990876.1">
    <property type="nucleotide sequence ID" value="NZ_FQZB01000015.1"/>
</dbReference>
<name>A0A1M6QX47_9CLOT</name>
<dbReference type="STRING" id="1121302.SAMN02745163_03485"/>
<organism evidence="2 3">
    <name type="scientific">Clostridium cavendishii DSM 21758</name>
    <dbReference type="NCBI Taxonomy" id="1121302"/>
    <lineage>
        <taxon>Bacteria</taxon>
        <taxon>Bacillati</taxon>
        <taxon>Bacillota</taxon>
        <taxon>Clostridia</taxon>
        <taxon>Eubacteriales</taxon>
        <taxon>Clostridiaceae</taxon>
        <taxon>Clostridium</taxon>
    </lineage>
</organism>
<dbReference type="GO" id="GO:0016747">
    <property type="term" value="F:acyltransferase activity, transferring groups other than amino-acyl groups"/>
    <property type="evidence" value="ECO:0007669"/>
    <property type="project" value="InterPro"/>
</dbReference>
<gene>
    <name evidence="2" type="ORF">SAMN02745163_03485</name>
</gene>
<accession>A0A1M6QX47</accession>
<evidence type="ECO:0000313" key="2">
    <source>
        <dbReference type="EMBL" id="SHK24852.1"/>
    </source>
</evidence>
<dbReference type="Gene3D" id="3.40.630.30">
    <property type="match status" value="1"/>
</dbReference>
<dbReference type="PANTHER" id="PTHR43792">
    <property type="entry name" value="GNAT FAMILY, PUTATIVE (AFU_ORTHOLOGUE AFUA_3G00765)-RELATED-RELATED"/>
    <property type="match status" value="1"/>
</dbReference>
<dbReference type="Pfam" id="PF13302">
    <property type="entry name" value="Acetyltransf_3"/>
    <property type="match status" value="1"/>
</dbReference>
<reference evidence="2 3" key="1">
    <citation type="submission" date="2016-11" db="EMBL/GenBank/DDBJ databases">
        <authorList>
            <person name="Jaros S."/>
            <person name="Januszkiewicz K."/>
            <person name="Wedrychowicz H."/>
        </authorList>
    </citation>
    <scope>NUCLEOTIDE SEQUENCE [LARGE SCALE GENOMIC DNA]</scope>
    <source>
        <strain evidence="2 3">DSM 21758</strain>
    </source>
</reference>
<sequence>MKIETERLLMIPMTYEFIVDKLEGKQSSIEENGVKIIKEYWQESDIIDILPMIKDYLKDKEPDGFTPWLIILKKCNRVIGSCGCHGEPNQNNEVEIGYGIDSDCRRNGYATEAVKGLVSWLFEKKKVNNITAECNIDNMGSIKVLKNIGMIEIKRDEELIYWNIN</sequence>
<dbReference type="InterPro" id="IPR000182">
    <property type="entry name" value="GNAT_dom"/>
</dbReference>
<dbReference type="CDD" id="cd04301">
    <property type="entry name" value="NAT_SF"/>
    <property type="match status" value="1"/>
</dbReference>
<dbReference type="AlphaFoldDB" id="A0A1M6QX47"/>
<feature type="domain" description="N-acetyltransferase" evidence="1">
    <location>
        <begin position="24"/>
        <end position="165"/>
    </location>
</feature>
<dbReference type="InterPro" id="IPR051531">
    <property type="entry name" value="N-acetyltransferase"/>
</dbReference>
<dbReference type="OrthoDB" id="7863753at2"/>
<keyword evidence="3" id="KW-1185">Reference proteome</keyword>